<dbReference type="InterPro" id="IPR034660">
    <property type="entry name" value="DinB/YfiT-like"/>
</dbReference>
<sequence length="256" mass="26375">MEIFDDLAAELDNLDRILAGLDEKAWLAPSAAAGWTVTDVVLHLAQTEESVASTVAAGHAAGPAGSGPSGGLLALAGAAPGTSVDDAVDAWVRRERAAPDVVHARWRAARVASVAALRAADPATPLAWAAASLRPAALATTRLAEHWAHALDITDPLGIPFPDTDRLRHVAWLAHRTLPYAYGALGEQAPALRCALTAPDGVTVWEYGPADAESSISGPVGAFCRVGARRLAPDAAGLIAEGPDASRALALLRTYA</sequence>
<keyword evidence="2" id="KW-0413">Isomerase</keyword>
<dbReference type="GO" id="GO:0046872">
    <property type="term" value="F:metal ion binding"/>
    <property type="evidence" value="ECO:0007669"/>
    <property type="project" value="InterPro"/>
</dbReference>
<dbReference type="Proteomes" id="UP000604475">
    <property type="component" value="Unassembled WGS sequence"/>
</dbReference>
<evidence type="ECO:0000313" key="3">
    <source>
        <dbReference type="Proteomes" id="UP000604475"/>
    </source>
</evidence>
<comment type="caution">
    <text evidence="2">The sequence shown here is derived from an EMBL/GenBank/DDBJ whole genome shotgun (WGS) entry which is preliminary data.</text>
</comment>
<accession>A0A937R5Y6</accession>
<evidence type="ECO:0000259" key="1">
    <source>
        <dbReference type="Pfam" id="PF11716"/>
    </source>
</evidence>
<protein>
    <submittedName>
        <fullName evidence="2">Maleylpyruvate isomerase family mycothiol-dependent enzyme</fullName>
    </submittedName>
</protein>
<evidence type="ECO:0000313" key="2">
    <source>
        <dbReference type="EMBL" id="MBL7626343.1"/>
    </source>
</evidence>
<proteinExistence type="predicted"/>
<dbReference type="NCBIfam" id="TIGR03083">
    <property type="entry name" value="maleylpyruvate isomerase family mycothiol-dependent enzyme"/>
    <property type="match status" value="1"/>
</dbReference>
<name>A0A937R5Y6_9ACTN</name>
<feature type="domain" description="Mycothiol-dependent maleylpyruvate isomerase metal-binding" evidence="1">
    <location>
        <begin position="7"/>
        <end position="153"/>
    </location>
</feature>
<reference evidence="2" key="1">
    <citation type="submission" date="2020-12" db="EMBL/GenBank/DDBJ databases">
        <title>Genomic characterization of non-nitrogen-fixing Frankia strains.</title>
        <authorList>
            <person name="Carlos-Shanley C."/>
            <person name="Guerra T."/>
            <person name="Hahn D."/>
        </authorList>
    </citation>
    <scope>NUCLEOTIDE SEQUENCE</scope>
    <source>
        <strain evidence="2">CN6</strain>
    </source>
</reference>
<gene>
    <name evidence="2" type="ORF">I7412_03965</name>
</gene>
<dbReference type="Pfam" id="PF11716">
    <property type="entry name" value="MDMPI_N"/>
    <property type="match status" value="1"/>
</dbReference>
<dbReference type="RefSeq" id="WP_203010442.1">
    <property type="nucleotide sequence ID" value="NZ_JADWYU010000232.1"/>
</dbReference>
<dbReference type="SUPFAM" id="SSF109854">
    <property type="entry name" value="DinB/YfiT-like putative metalloenzymes"/>
    <property type="match status" value="1"/>
</dbReference>
<organism evidence="2 3">
    <name type="scientific">Frankia nepalensis</name>
    <dbReference type="NCBI Taxonomy" id="1836974"/>
    <lineage>
        <taxon>Bacteria</taxon>
        <taxon>Bacillati</taxon>
        <taxon>Actinomycetota</taxon>
        <taxon>Actinomycetes</taxon>
        <taxon>Frankiales</taxon>
        <taxon>Frankiaceae</taxon>
        <taxon>Frankia</taxon>
    </lineage>
</organism>
<dbReference type="InterPro" id="IPR017517">
    <property type="entry name" value="Maleyloyr_isom"/>
</dbReference>
<dbReference type="EMBL" id="JAEACQ010000128">
    <property type="protein sequence ID" value="MBL7626343.1"/>
    <property type="molecule type" value="Genomic_DNA"/>
</dbReference>
<dbReference type="AlphaFoldDB" id="A0A937R5Y6"/>
<dbReference type="GO" id="GO:0016853">
    <property type="term" value="F:isomerase activity"/>
    <property type="evidence" value="ECO:0007669"/>
    <property type="project" value="UniProtKB-KW"/>
</dbReference>
<dbReference type="InterPro" id="IPR024344">
    <property type="entry name" value="MDMPI_metal-binding"/>
</dbReference>
<keyword evidence="3" id="KW-1185">Reference proteome</keyword>
<dbReference type="Gene3D" id="1.20.120.450">
    <property type="entry name" value="dinb family like domain"/>
    <property type="match status" value="1"/>
</dbReference>